<organism evidence="1">
    <name type="scientific">marine sediment metagenome</name>
    <dbReference type="NCBI Taxonomy" id="412755"/>
    <lineage>
        <taxon>unclassified sequences</taxon>
        <taxon>metagenomes</taxon>
        <taxon>ecological metagenomes</taxon>
    </lineage>
</organism>
<accession>A0A0F9EEM4</accession>
<dbReference type="AlphaFoldDB" id="A0A0F9EEM4"/>
<evidence type="ECO:0000313" key="1">
    <source>
        <dbReference type="EMBL" id="KKL72399.1"/>
    </source>
</evidence>
<name>A0A0F9EEM4_9ZZZZ</name>
<protein>
    <submittedName>
        <fullName evidence="1">Uncharacterized protein</fullName>
    </submittedName>
</protein>
<proteinExistence type="predicted"/>
<gene>
    <name evidence="1" type="ORF">LCGC14_2085350</name>
</gene>
<sequence>MKRKKSIDNGEDLSGLNLRETKYLVGFFQDRLSFLTAGERKTRYRDAIKELKTHERSLR</sequence>
<reference evidence="1" key="1">
    <citation type="journal article" date="2015" name="Nature">
        <title>Complex archaea that bridge the gap between prokaryotes and eukaryotes.</title>
        <authorList>
            <person name="Spang A."/>
            <person name="Saw J.H."/>
            <person name="Jorgensen S.L."/>
            <person name="Zaremba-Niedzwiedzka K."/>
            <person name="Martijn J."/>
            <person name="Lind A.E."/>
            <person name="van Eijk R."/>
            <person name="Schleper C."/>
            <person name="Guy L."/>
            <person name="Ettema T.J."/>
        </authorList>
    </citation>
    <scope>NUCLEOTIDE SEQUENCE</scope>
</reference>
<comment type="caution">
    <text evidence="1">The sequence shown here is derived from an EMBL/GenBank/DDBJ whole genome shotgun (WGS) entry which is preliminary data.</text>
</comment>
<dbReference type="EMBL" id="LAZR01025287">
    <property type="protein sequence ID" value="KKL72399.1"/>
    <property type="molecule type" value="Genomic_DNA"/>
</dbReference>